<dbReference type="PANTHER" id="PTHR47219:SF20">
    <property type="entry name" value="TBC1 DOMAIN FAMILY MEMBER 2B"/>
    <property type="match status" value="1"/>
</dbReference>
<evidence type="ECO:0000256" key="1">
    <source>
        <dbReference type="SAM" id="MobiDB-lite"/>
    </source>
</evidence>
<dbReference type="Pfam" id="PF00566">
    <property type="entry name" value="RabGAP-TBC"/>
    <property type="match status" value="1"/>
</dbReference>
<dbReference type="SUPFAM" id="SSF47923">
    <property type="entry name" value="Ypt/Rab-GAP domain of gyp1p"/>
    <property type="match status" value="2"/>
</dbReference>
<organism evidence="4">
    <name type="scientific">Naegleria gruberi</name>
    <name type="common">Amoeba</name>
    <dbReference type="NCBI Taxonomy" id="5762"/>
    <lineage>
        <taxon>Eukaryota</taxon>
        <taxon>Discoba</taxon>
        <taxon>Heterolobosea</taxon>
        <taxon>Tetramitia</taxon>
        <taxon>Eutetramitia</taxon>
        <taxon>Vahlkampfiidae</taxon>
        <taxon>Naegleria</taxon>
    </lineage>
</organism>
<evidence type="ECO:0000313" key="3">
    <source>
        <dbReference type="EMBL" id="EFC47084.1"/>
    </source>
</evidence>
<sequence>MISSDVPNPVEHFGLSKEQKEQLDLLSNYHKQNLITDKDFEKYKQNIIDGTFKLDEEDDDPFHLMSSSSSDDDEEDDTNKDNNNHSSSTANNINSSNGKNEKSLEKMDETTNNAPSTSSSSVGDGVAAGNVGVTSAVAVAQIQVDVEQVDFVRKDSSGTIGIATKTLDLEIMEAKPVDVSKKYLENYGFDLSDDDGNVRDMKELFEKHKDFNAKKIESQRKRWQEFIQKHNIGAKGFTTLEEYEQQRIFHFIEESNDFKKLVRKGIPMEYRAVMWYIISGANYQYLTHKDIFDNLKEKALAIPIDEREKDKNFVCICKDVDRTFPTHPFFKDPHNQIALRNVLYLYSLHNPKVGYCQSMNFLAGIMLVVGMNVQQAFFTLDRIIDRYMPPDLYDSSMEGVYSESFVLQHLCLDRIPKVTNHLVKLESNLFIMVSPNWFLCLYLTSFPVETALRIWDCFIHEKYKILYRIGMTYLTLLEKELMKCNDFQAAFMLLKDSSQKMFDCRQLIKKSFGIRNFSKKKILSYRELFRTQKK</sequence>
<dbReference type="GO" id="GO:0031267">
    <property type="term" value="F:small GTPase binding"/>
    <property type="evidence" value="ECO:0007669"/>
    <property type="project" value="TreeGrafter"/>
</dbReference>
<evidence type="ECO:0000259" key="2">
    <source>
        <dbReference type="PROSITE" id="PS50086"/>
    </source>
</evidence>
<dbReference type="KEGG" id="ngr:NAEGRDRAFT_88208"/>
<dbReference type="GO" id="GO:0005096">
    <property type="term" value="F:GTPase activator activity"/>
    <property type="evidence" value="ECO:0007669"/>
    <property type="project" value="TreeGrafter"/>
</dbReference>
<feature type="region of interest" description="Disordered" evidence="1">
    <location>
        <begin position="54"/>
        <end position="123"/>
    </location>
</feature>
<keyword evidence="4" id="KW-1185">Reference proteome</keyword>
<dbReference type="InterPro" id="IPR050302">
    <property type="entry name" value="Rab_GAP_TBC_domain"/>
</dbReference>
<dbReference type="InParanoid" id="D2V7X6"/>
<dbReference type="EMBL" id="GG738856">
    <property type="protein sequence ID" value="EFC47084.1"/>
    <property type="molecule type" value="Genomic_DNA"/>
</dbReference>
<name>D2V7X6_NAEGR</name>
<dbReference type="STRING" id="5762.D2V7X6"/>
<dbReference type="OrthoDB" id="294251at2759"/>
<evidence type="ECO:0000313" key="4">
    <source>
        <dbReference type="Proteomes" id="UP000006671"/>
    </source>
</evidence>
<dbReference type="VEuPathDB" id="AmoebaDB:NAEGRDRAFT_88208"/>
<dbReference type="SMART" id="SM00164">
    <property type="entry name" value="TBC"/>
    <property type="match status" value="1"/>
</dbReference>
<dbReference type="InterPro" id="IPR035969">
    <property type="entry name" value="Rab-GAP_TBC_sf"/>
</dbReference>
<dbReference type="PROSITE" id="PS50086">
    <property type="entry name" value="TBC_RABGAP"/>
    <property type="match status" value="1"/>
</dbReference>
<feature type="compositionally biased region" description="Low complexity" evidence="1">
    <location>
        <begin position="84"/>
        <end position="97"/>
    </location>
</feature>
<dbReference type="AlphaFoldDB" id="D2V7X6"/>
<accession>D2V7X6</accession>
<proteinExistence type="predicted"/>
<dbReference type="Gene3D" id="1.10.8.270">
    <property type="entry name" value="putative rabgap domain of human tbc1 domain family member 14 like domains"/>
    <property type="match status" value="1"/>
</dbReference>
<dbReference type="Gene3D" id="1.10.472.80">
    <property type="entry name" value="Ypt/Rab-GAP domain of gyp1p, domain 3"/>
    <property type="match status" value="1"/>
</dbReference>
<dbReference type="InterPro" id="IPR000195">
    <property type="entry name" value="Rab-GAP-TBC_dom"/>
</dbReference>
<dbReference type="eggNOG" id="KOG2058">
    <property type="taxonomic scope" value="Eukaryota"/>
</dbReference>
<dbReference type="PANTHER" id="PTHR47219">
    <property type="entry name" value="RAB GTPASE-ACTIVATING PROTEIN 1-LIKE"/>
    <property type="match status" value="1"/>
</dbReference>
<gene>
    <name evidence="3" type="ORF">NAEGRDRAFT_88208</name>
</gene>
<reference evidence="3 4" key="1">
    <citation type="journal article" date="2010" name="Cell">
        <title>The genome of Naegleria gruberi illuminates early eukaryotic versatility.</title>
        <authorList>
            <person name="Fritz-Laylin L.K."/>
            <person name="Prochnik S.E."/>
            <person name="Ginger M.L."/>
            <person name="Dacks J.B."/>
            <person name="Carpenter M.L."/>
            <person name="Field M.C."/>
            <person name="Kuo A."/>
            <person name="Paredez A."/>
            <person name="Chapman J."/>
            <person name="Pham J."/>
            <person name="Shu S."/>
            <person name="Neupane R."/>
            <person name="Cipriano M."/>
            <person name="Mancuso J."/>
            <person name="Tu H."/>
            <person name="Salamov A."/>
            <person name="Lindquist E."/>
            <person name="Shapiro H."/>
            <person name="Lucas S."/>
            <person name="Grigoriev I.V."/>
            <person name="Cande W.Z."/>
            <person name="Fulton C."/>
            <person name="Rokhsar D.S."/>
            <person name="Dawson S.C."/>
        </authorList>
    </citation>
    <scope>NUCLEOTIDE SEQUENCE [LARGE SCALE GENOMIC DNA]</scope>
    <source>
        <strain evidence="3 4">NEG-M</strain>
    </source>
</reference>
<dbReference type="GeneID" id="8861261"/>
<dbReference type="Proteomes" id="UP000006671">
    <property type="component" value="Unassembled WGS sequence"/>
</dbReference>
<protein>
    <submittedName>
        <fullName evidence="3">Rab-GAP</fullName>
    </submittedName>
</protein>
<feature type="compositionally biased region" description="Basic and acidic residues" evidence="1">
    <location>
        <begin position="99"/>
        <end position="109"/>
    </location>
</feature>
<feature type="domain" description="Rab-GAP TBC" evidence="2">
    <location>
        <begin position="265"/>
        <end position="462"/>
    </location>
</feature>
<dbReference type="RefSeq" id="XP_002679828.1">
    <property type="nucleotide sequence ID" value="XM_002679782.1"/>
</dbReference>
<dbReference type="FunCoup" id="D2V7X6">
    <property type="interactions" value="70"/>
</dbReference>